<keyword evidence="4" id="KW-0732">Signal</keyword>
<dbReference type="SMART" id="SM00499">
    <property type="entry name" value="AAI"/>
    <property type="match status" value="1"/>
</dbReference>
<keyword evidence="7" id="KW-1185">Reference proteome</keyword>
<comment type="caution">
    <text evidence="6">The sequence shown here is derived from an EMBL/GenBank/DDBJ whole genome shotgun (WGS) entry which is preliminary data.</text>
</comment>
<evidence type="ECO:0000256" key="3">
    <source>
        <dbReference type="RuleBase" id="RU000628"/>
    </source>
</evidence>
<protein>
    <recommendedName>
        <fullName evidence="3">Non-specific lipid-transfer protein</fullName>
    </recommendedName>
</protein>
<reference evidence="6 7" key="1">
    <citation type="submission" date="2024-03" db="EMBL/GenBank/DDBJ databases">
        <authorList>
            <person name="Martinez-Hernandez J."/>
        </authorList>
    </citation>
    <scope>NUCLEOTIDE SEQUENCE [LARGE SCALE GENOMIC DNA]</scope>
</reference>
<sequence>MKNTFVGFLTLLAIMLLTVEPGQSFSCNDATNQVAPCLGYISGQGGDAPPSECCNGVRALVSSVPTTPDRRAACECLKGVAAAFPAIKDDLANSLFKKCGVSVEFSISKDINCQT</sequence>
<keyword evidence="3" id="KW-0446">Lipid-binding</keyword>
<evidence type="ECO:0000259" key="5">
    <source>
        <dbReference type="SMART" id="SM00499"/>
    </source>
</evidence>
<keyword evidence="2" id="KW-1015">Disulfide bond</keyword>
<accession>A0AAV1X539</accession>
<feature type="signal peptide" evidence="4">
    <location>
        <begin position="1"/>
        <end position="24"/>
    </location>
</feature>
<dbReference type="EMBL" id="CAXHTB010000012">
    <property type="protein sequence ID" value="CAL0316770.1"/>
    <property type="molecule type" value="Genomic_DNA"/>
</dbReference>
<evidence type="ECO:0000313" key="7">
    <source>
        <dbReference type="Proteomes" id="UP001497480"/>
    </source>
</evidence>
<feature type="domain" description="Bifunctional inhibitor/plant lipid transfer protein/seed storage helical" evidence="5">
    <location>
        <begin position="27"/>
        <end position="113"/>
    </location>
</feature>
<keyword evidence="3" id="KW-0813">Transport</keyword>
<dbReference type="AlphaFoldDB" id="A0AAV1X539"/>
<dbReference type="InterPro" id="IPR036312">
    <property type="entry name" value="Bifun_inhib/LTP/seed_sf"/>
</dbReference>
<dbReference type="InterPro" id="IPR000528">
    <property type="entry name" value="Plant_nsLTP"/>
</dbReference>
<dbReference type="SUPFAM" id="SSF47699">
    <property type="entry name" value="Bifunctional inhibitor/lipid-transfer protein/seed storage 2S albumin"/>
    <property type="match status" value="1"/>
</dbReference>
<gene>
    <name evidence="6" type="ORF">LLUT_LOCUS17830</name>
</gene>
<comment type="function">
    <text evidence="3">Plant non-specific lipid-transfer proteins transfer phospholipids as well as galactolipids across membranes. May play a role in wax or cutin deposition in the cell walls of expanding epidermal cells and certain secretory tissues.</text>
</comment>
<dbReference type="Gene3D" id="1.10.110.10">
    <property type="entry name" value="Plant lipid-transfer and hydrophobic proteins"/>
    <property type="match status" value="1"/>
</dbReference>
<proteinExistence type="inferred from homology"/>
<dbReference type="PANTHER" id="PTHR33076">
    <property type="entry name" value="NON-SPECIFIC LIPID-TRANSFER PROTEIN 2-RELATED"/>
    <property type="match status" value="1"/>
</dbReference>
<evidence type="ECO:0000256" key="1">
    <source>
        <dbReference type="ARBA" id="ARBA00009748"/>
    </source>
</evidence>
<comment type="similarity">
    <text evidence="1 3">Belongs to the plant LTP family.</text>
</comment>
<feature type="chain" id="PRO_5043393483" description="Non-specific lipid-transfer protein" evidence="4">
    <location>
        <begin position="25"/>
        <end position="115"/>
    </location>
</feature>
<dbReference type="GO" id="GO:0006869">
    <property type="term" value="P:lipid transport"/>
    <property type="evidence" value="ECO:0007669"/>
    <property type="project" value="InterPro"/>
</dbReference>
<dbReference type="PRINTS" id="PR00382">
    <property type="entry name" value="LIPIDTRNSFER"/>
</dbReference>
<dbReference type="GO" id="GO:0008289">
    <property type="term" value="F:lipid binding"/>
    <property type="evidence" value="ECO:0007669"/>
    <property type="project" value="UniProtKB-KW"/>
</dbReference>
<evidence type="ECO:0000256" key="2">
    <source>
        <dbReference type="ARBA" id="ARBA00023157"/>
    </source>
</evidence>
<dbReference type="Proteomes" id="UP001497480">
    <property type="component" value="Unassembled WGS sequence"/>
</dbReference>
<organism evidence="6 7">
    <name type="scientific">Lupinus luteus</name>
    <name type="common">European yellow lupine</name>
    <dbReference type="NCBI Taxonomy" id="3873"/>
    <lineage>
        <taxon>Eukaryota</taxon>
        <taxon>Viridiplantae</taxon>
        <taxon>Streptophyta</taxon>
        <taxon>Embryophyta</taxon>
        <taxon>Tracheophyta</taxon>
        <taxon>Spermatophyta</taxon>
        <taxon>Magnoliopsida</taxon>
        <taxon>eudicotyledons</taxon>
        <taxon>Gunneridae</taxon>
        <taxon>Pentapetalae</taxon>
        <taxon>rosids</taxon>
        <taxon>fabids</taxon>
        <taxon>Fabales</taxon>
        <taxon>Fabaceae</taxon>
        <taxon>Papilionoideae</taxon>
        <taxon>50 kb inversion clade</taxon>
        <taxon>genistoids sensu lato</taxon>
        <taxon>core genistoids</taxon>
        <taxon>Genisteae</taxon>
        <taxon>Lupinus</taxon>
    </lineage>
</organism>
<dbReference type="CDD" id="cd01960">
    <property type="entry name" value="nsLTP1"/>
    <property type="match status" value="1"/>
</dbReference>
<dbReference type="Pfam" id="PF00234">
    <property type="entry name" value="Tryp_alpha_amyl"/>
    <property type="match status" value="1"/>
</dbReference>
<dbReference type="InterPro" id="IPR016140">
    <property type="entry name" value="Bifunc_inhib/LTP/seed_store"/>
</dbReference>
<name>A0AAV1X539_LUPLU</name>
<evidence type="ECO:0000256" key="4">
    <source>
        <dbReference type="SAM" id="SignalP"/>
    </source>
</evidence>
<evidence type="ECO:0000313" key="6">
    <source>
        <dbReference type="EMBL" id="CAL0316770.1"/>
    </source>
</evidence>